<name>A0A0E2HFS5_9FIRM</name>
<feature type="region of interest" description="Disordered" evidence="1">
    <location>
        <begin position="201"/>
        <end position="223"/>
    </location>
</feature>
<evidence type="ECO:0000313" key="4">
    <source>
        <dbReference type="Proteomes" id="UP000013085"/>
    </source>
</evidence>
<organism evidence="3 4">
    <name type="scientific">[Clostridium] clostridioforme 90A8</name>
    <dbReference type="NCBI Taxonomy" id="999408"/>
    <lineage>
        <taxon>Bacteria</taxon>
        <taxon>Bacillati</taxon>
        <taxon>Bacillota</taxon>
        <taxon>Clostridia</taxon>
        <taxon>Lachnospirales</taxon>
        <taxon>Lachnospiraceae</taxon>
        <taxon>Enterocloster</taxon>
    </lineage>
</organism>
<dbReference type="RefSeq" id="WP_002594428.1">
    <property type="nucleotide sequence ID" value="NZ_KB850987.1"/>
</dbReference>
<accession>A0A0E2HFS5</accession>
<protein>
    <submittedName>
        <fullName evidence="3">Uncharacterized protein</fullName>
    </submittedName>
</protein>
<dbReference type="PATRIC" id="fig|999408.3.peg.2929"/>
<dbReference type="EMBL" id="AGYR01000029">
    <property type="protein sequence ID" value="ENZ13813.1"/>
    <property type="molecule type" value="Genomic_DNA"/>
</dbReference>
<evidence type="ECO:0000313" key="2">
    <source>
        <dbReference type="EMBL" id="ENZ13813.1"/>
    </source>
</evidence>
<dbReference type="Proteomes" id="UP000013085">
    <property type="component" value="Unassembled WGS sequence"/>
</dbReference>
<sequence length="223" mass="25464">MFLKTAELKKMMKSALKSAGLYVGNIAGNYPVYGSTWGLSTDTEYASNKFKAALTELIGDIPEPGECYRYYMQDKDVAQDTCVDYPNAYGAWKEAKNYATGLPINLISWPHEFAVYQIHSDMSYVIAPRCCTRDVISIKELDNSVESMPGRPSYMPCTLYWKNDTTIYWVLTVEQGERARNALFPALSGLNFFREDWLPKEEDEAETEKEDEQDVDEEEIPYA</sequence>
<evidence type="ECO:0000313" key="3">
    <source>
        <dbReference type="EMBL" id="ENZ19416.1"/>
    </source>
</evidence>
<comment type="caution">
    <text evidence="3">The sequence shown here is derived from an EMBL/GenBank/DDBJ whole genome shotgun (WGS) entry which is preliminary data.</text>
</comment>
<dbReference type="HOGENOM" id="CLU_1238436_0_0_9"/>
<gene>
    <name evidence="3" type="ORF">HMPREF1090_00803</name>
    <name evidence="2" type="ORF">HMPREF1090_02708</name>
</gene>
<reference evidence="3 4" key="1">
    <citation type="submission" date="2013-01" db="EMBL/GenBank/DDBJ databases">
        <title>The Genome Sequence of Clostridium clostridioforme 90A8.</title>
        <authorList>
            <consortium name="The Broad Institute Genome Sequencing Platform"/>
            <person name="Earl A."/>
            <person name="Ward D."/>
            <person name="Feldgarden M."/>
            <person name="Gevers D."/>
            <person name="Courvalin P."/>
            <person name="Lambert T."/>
            <person name="Walker B."/>
            <person name="Young S.K."/>
            <person name="Zeng Q."/>
            <person name="Gargeya S."/>
            <person name="Fitzgerald M."/>
            <person name="Haas B."/>
            <person name="Abouelleil A."/>
            <person name="Alvarado L."/>
            <person name="Arachchi H.M."/>
            <person name="Berlin A.M."/>
            <person name="Chapman S.B."/>
            <person name="Dewar J."/>
            <person name="Goldberg J."/>
            <person name="Griggs A."/>
            <person name="Gujja S."/>
            <person name="Hansen M."/>
            <person name="Howarth C."/>
            <person name="Imamovic A."/>
            <person name="Larimer J."/>
            <person name="McCowan C."/>
            <person name="Murphy C."/>
            <person name="Neiman D."/>
            <person name="Pearson M."/>
            <person name="Priest M."/>
            <person name="Roberts A."/>
            <person name="Saif S."/>
            <person name="Shea T."/>
            <person name="Sisk P."/>
            <person name="Sykes S."/>
            <person name="Wortman J."/>
            <person name="Nusbaum C."/>
            <person name="Birren B."/>
        </authorList>
    </citation>
    <scope>NUCLEOTIDE SEQUENCE [LARGE SCALE GENOMIC DNA]</scope>
    <source>
        <strain evidence="3 4">90A8</strain>
    </source>
</reference>
<dbReference type="AlphaFoldDB" id="A0A0E2HFS5"/>
<proteinExistence type="predicted"/>
<evidence type="ECO:0000256" key="1">
    <source>
        <dbReference type="SAM" id="MobiDB-lite"/>
    </source>
</evidence>
<dbReference type="EMBL" id="AGYR01000005">
    <property type="protein sequence ID" value="ENZ19416.1"/>
    <property type="molecule type" value="Genomic_DNA"/>
</dbReference>